<sequence>MGNAAQVTRKHFRFPAYDDQVGVKLSTGNGRKLFQNEPLLNERGNFTAEGYQEFESTNKNTPTNVATNTATTAPRQSTTVSKKQAAIADLKQQEHTKEQVEELKRHKLNLPDYSTHHSRVMEPQKKPNLFGSMHKQSKETFESATFGRRTTGRKITSFNDSKKSEAPYFVPTYVPASVIPDEVPKFTEISDQDLLAAMKKDSTSYLILDNEDTLFREKRVEEPAVQKFNVPNEEPDIPLTRRQYQKIRPNMQRFGGTDTEQELPRSRTELKSAKNQTSYAQKVSEAEQQQKKGIMDKSLSGLIEDSSMEMTNSKYFN</sequence>
<reference evidence="3" key="3">
    <citation type="submission" date="2024-03" db="EMBL/GenBank/DDBJ databases">
        <title>The Genome Sequence of Enterococcus sp. DIV0242b.</title>
        <authorList>
            <consortium name="The Broad Institute Genomics Platform"/>
            <consortium name="The Broad Institute Microbial Omics Core"/>
            <consortium name="The Broad Institute Genomic Center for Infectious Diseases"/>
            <person name="Earl A."/>
            <person name="Manson A."/>
            <person name="Gilmore M."/>
            <person name="Schwartman J."/>
            <person name="Shea T."/>
            <person name="Abouelleil A."/>
            <person name="Cao P."/>
            <person name="Chapman S."/>
            <person name="Cusick C."/>
            <person name="Young S."/>
            <person name="Neafsey D."/>
            <person name="Nusbaum C."/>
            <person name="Birren B."/>
        </authorList>
    </citation>
    <scope>NUCLEOTIDE SEQUENCE</scope>
    <source>
        <strain evidence="3">9E7_DIV0242</strain>
    </source>
</reference>
<evidence type="ECO:0000313" key="2">
    <source>
        <dbReference type="EMBL" id="OTP16123.1"/>
    </source>
</evidence>
<protein>
    <submittedName>
        <fullName evidence="2">Uncharacterized protein</fullName>
    </submittedName>
</protein>
<evidence type="ECO:0000313" key="4">
    <source>
        <dbReference type="Proteomes" id="UP000195141"/>
    </source>
</evidence>
<dbReference type="Proteomes" id="UP000195141">
    <property type="component" value="Chromosome"/>
</dbReference>
<dbReference type="RefSeq" id="WP_086349379.1">
    <property type="nucleotide sequence ID" value="NZ_CP147247.1"/>
</dbReference>
<dbReference type="AlphaFoldDB" id="A0A242K7P0"/>
<dbReference type="EMBL" id="CP147247">
    <property type="protein sequence ID" value="WYJ92440.1"/>
    <property type="molecule type" value="Genomic_DNA"/>
</dbReference>
<evidence type="ECO:0000313" key="3">
    <source>
        <dbReference type="EMBL" id="WYJ92440.1"/>
    </source>
</evidence>
<gene>
    <name evidence="2" type="ORF">A5888_002337</name>
    <name evidence="3" type="ORF">A5888_004213</name>
</gene>
<evidence type="ECO:0000256" key="1">
    <source>
        <dbReference type="SAM" id="MobiDB-lite"/>
    </source>
</evidence>
<feature type="compositionally biased region" description="Basic and acidic residues" evidence="1">
    <location>
        <begin position="262"/>
        <end position="272"/>
    </location>
</feature>
<dbReference type="OrthoDB" id="2193439at2"/>
<reference evidence="3" key="2">
    <citation type="submission" date="2017-05" db="EMBL/GenBank/DDBJ databases">
        <authorList>
            <consortium name="The Broad Institute Genomics Platform"/>
            <consortium name="The Broad Institute Genomic Center for Infectious Diseases"/>
            <person name="Earl A."/>
            <person name="Manson A."/>
            <person name="Schwartman J."/>
            <person name="Gilmore M."/>
            <person name="Abouelleil A."/>
            <person name="Cao P."/>
            <person name="Chapman S."/>
            <person name="Cusick C."/>
            <person name="Shea T."/>
            <person name="Young S."/>
            <person name="Neafsey D."/>
            <person name="Nusbaum C."/>
            <person name="Birren B."/>
        </authorList>
    </citation>
    <scope>NUCLEOTIDE SEQUENCE</scope>
    <source>
        <strain evidence="3">9E7_DIV0242</strain>
    </source>
</reference>
<name>A0A242K7P0_9ENTE</name>
<proteinExistence type="predicted"/>
<feature type="compositionally biased region" description="Basic and acidic residues" evidence="1">
    <location>
        <begin position="284"/>
        <end position="295"/>
    </location>
</feature>
<dbReference type="EMBL" id="NGMM01000003">
    <property type="protein sequence ID" value="OTP16123.1"/>
    <property type="molecule type" value="Genomic_DNA"/>
</dbReference>
<feature type="region of interest" description="Disordered" evidence="1">
    <location>
        <begin position="253"/>
        <end position="317"/>
    </location>
</feature>
<organism evidence="2">
    <name type="scientific">Candidatus Enterococcus clewellii</name>
    <dbReference type="NCBI Taxonomy" id="1834193"/>
    <lineage>
        <taxon>Bacteria</taxon>
        <taxon>Bacillati</taxon>
        <taxon>Bacillota</taxon>
        <taxon>Bacilli</taxon>
        <taxon>Lactobacillales</taxon>
        <taxon>Enterococcaceae</taxon>
        <taxon>Enterococcus</taxon>
    </lineage>
</organism>
<accession>A0A242K7P0</accession>
<feature type="compositionally biased region" description="Polar residues" evidence="1">
    <location>
        <begin position="308"/>
        <end position="317"/>
    </location>
</feature>
<keyword evidence="4" id="KW-1185">Reference proteome</keyword>
<reference evidence="2" key="1">
    <citation type="submission" date="2017-05" db="EMBL/GenBank/DDBJ databases">
        <title>The Genome Sequence of Enterococcus sp. 9E7_DIV0242.</title>
        <authorList>
            <consortium name="The Broad Institute Genomics Platform"/>
            <consortium name="The Broad Institute Genomic Center for Infectious Diseases"/>
            <person name="Earl A."/>
            <person name="Manson A."/>
            <person name="Schwartman J."/>
            <person name="Gilmore M."/>
            <person name="Abouelleil A."/>
            <person name="Cao P."/>
            <person name="Chapman S."/>
            <person name="Cusick C."/>
            <person name="Shea T."/>
            <person name="Young S."/>
            <person name="Neafsey D."/>
            <person name="Nusbaum C."/>
            <person name="Birren B."/>
        </authorList>
    </citation>
    <scope>NUCLEOTIDE SEQUENCE [LARGE SCALE GENOMIC DNA]</scope>
    <source>
        <strain evidence="2">9E7_DIV0242</strain>
    </source>
</reference>